<reference evidence="2 3" key="1">
    <citation type="submission" date="2024-05" db="EMBL/GenBank/DDBJ databases">
        <title>Roseateles sp. DJS-2-20 16S ribosomal RNA gene Genome sequencing and assembly.</title>
        <authorList>
            <person name="Woo H."/>
        </authorList>
    </citation>
    <scope>NUCLEOTIDE SEQUENCE [LARGE SCALE GENOMIC DNA]</scope>
    <source>
        <strain evidence="2 3">DJS-2-20</strain>
    </source>
</reference>
<dbReference type="RefSeq" id="WP_347706395.1">
    <property type="nucleotide sequence ID" value="NZ_JBDPZD010000008.1"/>
</dbReference>
<dbReference type="InterPro" id="IPR007024">
    <property type="entry name" value="BLUF_domain"/>
</dbReference>
<protein>
    <submittedName>
        <fullName evidence="2">BLUF domain-containing protein</fullName>
    </submittedName>
</protein>
<evidence type="ECO:0000313" key="2">
    <source>
        <dbReference type="EMBL" id="MEO3693579.1"/>
    </source>
</evidence>
<evidence type="ECO:0000313" key="3">
    <source>
        <dbReference type="Proteomes" id="UP001495147"/>
    </source>
</evidence>
<accession>A0ABV0G775</accession>
<dbReference type="PROSITE" id="PS50925">
    <property type="entry name" value="BLUF"/>
    <property type="match status" value="1"/>
</dbReference>
<organism evidence="2 3">
    <name type="scientific">Roseateles paludis</name>
    <dbReference type="NCBI Taxonomy" id="3145238"/>
    <lineage>
        <taxon>Bacteria</taxon>
        <taxon>Pseudomonadati</taxon>
        <taxon>Pseudomonadota</taxon>
        <taxon>Betaproteobacteria</taxon>
        <taxon>Burkholderiales</taxon>
        <taxon>Sphaerotilaceae</taxon>
        <taxon>Roseateles</taxon>
    </lineage>
</organism>
<comment type="caution">
    <text evidence="2">The sequence shown here is derived from an EMBL/GenBank/DDBJ whole genome shotgun (WGS) entry which is preliminary data.</text>
</comment>
<dbReference type="Proteomes" id="UP001495147">
    <property type="component" value="Unassembled WGS sequence"/>
</dbReference>
<gene>
    <name evidence="2" type="ORF">ABDJ85_19065</name>
</gene>
<feature type="domain" description="BLUF" evidence="1">
    <location>
        <begin position="2"/>
        <end position="93"/>
    </location>
</feature>
<dbReference type="Gene3D" id="3.30.70.100">
    <property type="match status" value="1"/>
</dbReference>
<evidence type="ECO:0000259" key="1">
    <source>
        <dbReference type="PROSITE" id="PS50925"/>
    </source>
</evidence>
<dbReference type="SMART" id="SM01034">
    <property type="entry name" value="BLUF"/>
    <property type="match status" value="1"/>
</dbReference>
<name>A0ABV0G775_9BURK</name>
<keyword evidence="3" id="KW-1185">Reference proteome</keyword>
<proteinExistence type="predicted"/>
<dbReference type="Pfam" id="PF04940">
    <property type="entry name" value="BLUF"/>
    <property type="match status" value="1"/>
</dbReference>
<dbReference type="EMBL" id="JBDPZD010000008">
    <property type="protein sequence ID" value="MEO3693579.1"/>
    <property type="molecule type" value="Genomic_DNA"/>
</dbReference>
<dbReference type="SUPFAM" id="SSF54975">
    <property type="entry name" value="Acylphosphatase/BLUF domain-like"/>
    <property type="match status" value="1"/>
</dbReference>
<sequence length="142" mass="15546">MLVRLMYASRATSALVEADLAAILRSSRENNPQEGITGLLCFTEGVFVQVLEGGRDAVNARYRRIVADPRHSDVTLLSYEEIGERNFAGWTMGQVNLQRLNPALMLKYSESGRLDPYQMSGAAMAALFREMCASGAIAAAEL</sequence>
<dbReference type="InterPro" id="IPR036046">
    <property type="entry name" value="Acylphosphatase-like_dom_sf"/>
</dbReference>